<dbReference type="GO" id="GO:0005524">
    <property type="term" value="F:ATP binding"/>
    <property type="evidence" value="ECO:0007669"/>
    <property type="project" value="UniProtKB-UniRule"/>
</dbReference>
<name>A0AAF3F9X9_9BILA</name>
<keyword evidence="7" id="KW-1185">Reference proteome</keyword>
<evidence type="ECO:0000256" key="3">
    <source>
        <dbReference type="PROSITE-ProRule" id="PRU10141"/>
    </source>
</evidence>
<keyword evidence="5" id="KW-0732">Signal</keyword>
<dbReference type="InterPro" id="IPR000719">
    <property type="entry name" value="Prot_kinase_dom"/>
</dbReference>
<evidence type="ECO:0000313" key="7">
    <source>
        <dbReference type="Proteomes" id="UP000887575"/>
    </source>
</evidence>
<dbReference type="SMART" id="SM00220">
    <property type="entry name" value="S_TKc"/>
    <property type="match status" value="1"/>
</dbReference>
<keyword evidence="2 3" id="KW-0067">ATP-binding</keyword>
<evidence type="ECO:0000256" key="5">
    <source>
        <dbReference type="SAM" id="SignalP"/>
    </source>
</evidence>
<feature type="chain" id="PRO_5041899204" description="Protein kinase domain-containing protein" evidence="5">
    <location>
        <begin position="24"/>
        <end position="721"/>
    </location>
</feature>
<dbReference type="WBParaSite" id="MBELARI_LOCUS3737.1">
    <property type="protein sequence ID" value="MBELARI_LOCUS3737.1"/>
    <property type="gene ID" value="MBELARI_LOCUS3737"/>
</dbReference>
<dbReference type="SUPFAM" id="SSF56112">
    <property type="entry name" value="Protein kinase-like (PK-like)"/>
    <property type="match status" value="1"/>
</dbReference>
<dbReference type="PROSITE" id="PS00107">
    <property type="entry name" value="PROTEIN_KINASE_ATP"/>
    <property type="match status" value="1"/>
</dbReference>
<dbReference type="Gene3D" id="1.10.510.10">
    <property type="entry name" value="Transferase(Phosphotransferase) domain 1"/>
    <property type="match status" value="1"/>
</dbReference>
<reference evidence="8" key="1">
    <citation type="submission" date="2024-02" db="UniProtKB">
        <authorList>
            <consortium name="WormBaseParasite"/>
        </authorList>
    </citation>
    <scope>IDENTIFICATION</scope>
</reference>
<dbReference type="PANTHER" id="PTHR44329">
    <property type="entry name" value="SERINE/THREONINE-PROTEIN KINASE TNNI3K-RELATED"/>
    <property type="match status" value="1"/>
</dbReference>
<keyword evidence="4" id="KW-1133">Transmembrane helix</keyword>
<feature type="domain" description="Protein kinase" evidence="6">
    <location>
        <begin position="308"/>
        <end position="619"/>
    </location>
</feature>
<dbReference type="GO" id="GO:0004674">
    <property type="term" value="F:protein serine/threonine kinase activity"/>
    <property type="evidence" value="ECO:0007669"/>
    <property type="project" value="TreeGrafter"/>
</dbReference>
<accession>A0AAF3F9X9</accession>
<dbReference type="Gene3D" id="2.10.25.10">
    <property type="entry name" value="Laminin"/>
    <property type="match status" value="1"/>
</dbReference>
<evidence type="ECO:0000313" key="8">
    <source>
        <dbReference type="WBParaSite" id="MBELARI_LOCUS3737.1"/>
    </source>
</evidence>
<organism evidence="7 8">
    <name type="scientific">Mesorhabditis belari</name>
    <dbReference type="NCBI Taxonomy" id="2138241"/>
    <lineage>
        <taxon>Eukaryota</taxon>
        <taxon>Metazoa</taxon>
        <taxon>Ecdysozoa</taxon>
        <taxon>Nematoda</taxon>
        <taxon>Chromadorea</taxon>
        <taxon>Rhabditida</taxon>
        <taxon>Rhabditina</taxon>
        <taxon>Rhabditomorpha</taxon>
        <taxon>Rhabditoidea</taxon>
        <taxon>Rhabditidae</taxon>
        <taxon>Mesorhabditinae</taxon>
        <taxon>Mesorhabditis</taxon>
    </lineage>
</organism>
<feature type="binding site" evidence="3">
    <location>
        <position position="488"/>
    </location>
    <ligand>
        <name>ATP</name>
        <dbReference type="ChEBI" id="CHEBI:30616"/>
    </ligand>
</feature>
<sequence>MDKPMRFLLFFSFSFCLFLIARADVEVKDGEKNPCPDLNEERRNGGDKKCEKYCLGKEIKACTLIAHLNSCYCKDGYLWLSQKNKTCITQVECDVMKEFDEADDLISAVAFINFNTSKVIQTLALKTNTKEILTRCQCARKDSGQSEKSMSENEFSFRYIKKVSGENLTLECARPIGSYVRWEYPYEGNMELEGNKIKLFVENEEWIERCTMNKKLPNPDEVKNIRAHPALNQTNHLKCIKLWENYHPSHGFFITSSEIPLKWSQVNNKKFRCEYENGSVEFFIQATKSIPGFKGGETKLNCTLFNQQLLLLDIKKGRLKLSCPSCDSNIDQTVVNQIFERFEENETLQEAITFWKSNNKSFCSCIQQIGAGGDALKTLLIFVFAFILLVAALLSLYVSFAFWIIHKRRAIGRRIKFELEEETTPLQTRVEMESLVEAQKVDQFKSPSKIAEFEQTYEERPIGVGEFGKVCELIGHNPIFVTMEFVLKIGDFGLAKYIEKTCVGSFAGTQRYMSPTRSREGDDLQASHRNDVYALGLVLWEIIERRIVFLEYGSRGSFNPYDFFADIIQKKLKRLIAPNCQKGIREIIRRCTNFNRSSRPMAVEVLEELIRFQQNDSFIDSLNVEPTEEPEQQRGSKDLPKTLYSPNLCGVNLKTNEEYLLSGTESTFNYLIATLCSQITHNVSPLWKDIPKAMKKSVRNLHCDASSTIGPMETTPKNIRS</sequence>
<feature type="signal peptide" evidence="5">
    <location>
        <begin position="1"/>
        <end position="23"/>
    </location>
</feature>
<keyword evidence="1 3" id="KW-0547">Nucleotide-binding</keyword>
<feature type="transmembrane region" description="Helical" evidence="4">
    <location>
        <begin position="379"/>
        <end position="405"/>
    </location>
</feature>
<dbReference type="InterPro" id="IPR008993">
    <property type="entry name" value="TIMP-like_OB-fold"/>
</dbReference>
<evidence type="ECO:0000259" key="6">
    <source>
        <dbReference type="PROSITE" id="PS50011"/>
    </source>
</evidence>
<evidence type="ECO:0000256" key="4">
    <source>
        <dbReference type="SAM" id="Phobius"/>
    </source>
</evidence>
<evidence type="ECO:0000256" key="1">
    <source>
        <dbReference type="ARBA" id="ARBA00022741"/>
    </source>
</evidence>
<dbReference type="InterPro" id="IPR051681">
    <property type="entry name" value="Ser/Thr_Kinases-Pseudokinases"/>
</dbReference>
<keyword evidence="4" id="KW-0472">Membrane</keyword>
<dbReference type="SUPFAM" id="SSF50242">
    <property type="entry name" value="TIMP-like"/>
    <property type="match status" value="1"/>
</dbReference>
<dbReference type="PANTHER" id="PTHR44329:SF298">
    <property type="entry name" value="MIXED LINEAGE KINASE DOMAIN-LIKE PROTEIN"/>
    <property type="match status" value="1"/>
</dbReference>
<dbReference type="Proteomes" id="UP000887575">
    <property type="component" value="Unassembled WGS sequence"/>
</dbReference>
<keyword evidence="4" id="KW-0812">Transmembrane</keyword>
<dbReference type="AlphaFoldDB" id="A0AAF3F9X9"/>
<proteinExistence type="predicted"/>
<evidence type="ECO:0000256" key="2">
    <source>
        <dbReference type="ARBA" id="ARBA00022840"/>
    </source>
</evidence>
<protein>
    <recommendedName>
        <fullName evidence="6">Protein kinase domain-containing protein</fullName>
    </recommendedName>
</protein>
<dbReference type="InterPro" id="IPR011009">
    <property type="entry name" value="Kinase-like_dom_sf"/>
</dbReference>
<dbReference type="PROSITE" id="PS50011">
    <property type="entry name" value="PROTEIN_KINASE_DOM"/>
    <property type="match status" value="1"/>
</dbReference>
<dbReference type="Pfam" id="PF00069">
    <property type="entry name" value="Pkinase"/>
    <property type="match status" value="1"/>
</dbReference>
<dbReference type="InterPro" id="IPR017441">
    <property type="entry name" value="Protein_kinase_ATP_BS"/>
</dbReference>